<dbReference type="Pfam" id="PF11877">
    <property type="entry name" value="DUF3397"/>
    <property type="match status" value="1"/>
</dbReference>
<organism evidence="2 3">
    <name type="scientific">Candidatus Cohnella colombiensis</name>
    <dbReference type="NCBI Taxonomy" id="3121368"/>
    <lineage>
        <taxon>Bacteria</taxon>
        <taxon>Bacillati</taxon>
        <taxon>Bacillota</taxon>
        <taxon>Bacilli</taxon>
        <taxon>Bacillales</taxon>
        <taxon>Paenibacillaceae</taxon>
        <taxon>Cohnella</taxon>
    </lineage>
</organism>
<accession>A0AA95ETZ7</accession>
<feature type="transmembrane region" description="Helical" evidence="1">
    <location>
        <begin position="104"/>
        <end position="126"/>
    </location>
</feature>
<evidence type="ECO:0000313" key="2">
    <source>
        <dbReference type="EMBL" id="WEK52996.1"/>
    </source>
</evidence>
<reference evidence="2" key="1">
    <citation type="submission" date="2023-03" db="EMBL/GenBank/DDBJ databases">
        <title>Andean soil-derived lignocellulolytic bacterial consortium as a source of novel taxa and putative plastic-active enzymes.</title>
        <authorList>
            <person name="Diaz-Garcia L."/>
            <person name="Chuvochina M."/>
            <person name="Feuerriegel G."/>
            <person name="Bunk B."/>
            <person name="Sproer C."/>
            <person name="Streit W.R."/>
            <person name="Rodriguez L.M."/>
            <person name="Overmann J."/>
            <person name="Jimenez D.J."/>
        </authorList>
    </citation>
    <scope>NUCLEOTIDE SEQUENCE</scope>
    <source>
        <strain evidence="2">MAG 2441</strain>
    </source>
</reference>
<keyword evidence="1" id="KW-1133">Transmembrane helix</keyword>
<name>A0AA95ETZ7_9BACL</name>
<dbReference type="Proteomes" id="UP001178662">
    <property type="component" value="Chromosome"/>
</dbReference>
<dbReference type="EMBL" id="CP119317">
    <property type="protein sequence ID" value="WEK52996.1"/>
    <property type="molecule type" value="Genomic_DNA"/>
</dbReference>
<keyword evidence="1" id="KW-0812">Transmembrane</keyword>
<dbReference type="InterPro" id="IPR024515">
    <property type="entry name" value="DUF3397"/>
</dbReference>
<feature type="transmembrane region" description="Helical" evidence="1">
    <location>
        <begin position="40"/>
        <end position="60"/>
    </location>
</feature>
<keyword evidence="3" id="KW-1185">Reference proteome</keyword>
<evidence type="ECO:0000313" key="3">
    <source>
        <dbReference type="Proteomes" id="UP001178662"/>
    </source>
</evidence>
<feature type="transmembrane region" description="Helical" evidence="1">
    <location>
        <begin position="12"/>
        <end position="33"/>
    </location>
</feature>
<proteinExistence type="predicted"/>
<sequence>MSSIFHSLVQVYGVIALLPIIPFVLVVVTSVAIHGDRKRAIRLAMDVTTAFLLGCVAAMLNGRLGIGLSLYFIVLVMLIAGGLLGNAQNREKGKVDATKIVKVIWRLSFFILTILYVLLTPLELIWPTLTK</sequence>
<feature type="transmembrane region" description="Helical" evidence="1">
    <location>
        <begin position="66"/>
        <end position="84"/>
    </location>
</feature>
<evidence type="ECO:0000256" key="1">
    <source>
        <dbReference type="SAM" id="Phobius"/>
    </source>
</evidence>
<keyword evidence="1" id="KW-0472">Membrane</keyword>
<protein>
    <submittedName>
        <fullName evidence="2">DUF3397 domain-containing protein</fullName>
    </submittedName>
</protein>
<gene>
    <name evidence="2" type="ORF">P0Y55_10345</name>
</gene>
<dbReference type="AlphaFoldDB" id="A0AA95ETZ7"/>